<protein>
    <submittedName>
        <fullName evidence="1">Uncharacterized protein</fullName>
    </submittedName>
</protein>
<organism evidence="1 2">
    <name type="scientific">Pristionchus fissidentatus</name>
    <dbReference type="NCBI Taxonomy" id="1538716"/>
    <lineage>
        <taxon>Eukaryota</taxon>
        <taxon>Metazoa</taxon>
        <taxon>Ecdysozoa</taxon>
        <taxon>Nematoda</taxon>
        <taxon>Chromadorea</taxon>
        <taxon>Rhabditida</taxon>
        <taxon>Rhabditina</taxon>
        <taxon>Diplogasteromorpha</taxon>
        <taxon>Diplogasteroidea</taxon>
        <taxon>Neodiplogasteridae</taxon>
        <taxon>Pristionchus</taxon>
    </lineage>
</organism>
<reference evidence="1" key="1">
    <citation type="submission" date="2023-10" db="EMBL/GenBank/DDBJ databases">
        <title>Genome assembly of Pristionchus species.</title>
        <authorList>
            <person name="Yoshida K."/>
            <person name="Sommer R.J."/>
        </authorList>
    </citation>
    <scope>NUCLEOTIDE SEQUENCE</scope>
    <source>
        <strain evidence="1">RS5133</strain>
    </source>
</reference>
<feature type="non-terminal residue" evidence="1">
    <location>
        <position position="99"/>
    </location>
</feature>
<evidence type="ECO:0000313" key="2">
    <source>
        <dbReference type="Proteomes" id="UP001432322"/>
    </source>
</evidence>
<sequence>DKHDLHKSLCAAHKAESPVLAPDLPRSHHSLYFWLRPLPLLPTSSNSFTSNRFHLFLLRADIHPPSSRYARSSRSYRSPLHLFPALCLRFRLVAFAAGA</sequence>
<proteinExistence type="predicted"/>
<feature type="non-terminal residue" evidence="1">
    <location>
        <position position="1"/>
    </location>
</feature>
<name>A0AAV5VDE1_9BILA</name>
<comment type="caution">
    <text evidence="1">The sequence shown here is derived from an EMBL/GenBank/DDBJ whole genome shotgun (WGS) entry which is preliminary data.</text>
</comment>
<dbReference type="AlphaFoldDB" id="A0AAV5VDE1"/>
<evidence type="ECO:0000313" key="1">
    <source>
        <dbReference type="EMBL" id="GMT17690.1"/>
    </source>
</evidence>
<dbReference type="EMBL" id="BTSY01000003">
    <property type="protein sequence ID" value="GMT17690.1"/>
    <property type="molecule type" value="Genomic_DNA"/>
</dbReference>
<gene>
    <name evidence="1" type="ORF">PFISCL1PPCAC_8987</name>
</gene>
<accession>A0AAV5VDE1</accession>
<dbReference type="Proteomes" id="UP001432322">
    <property type="component" value="Unassembled WGS sequence"/>
</dbReference>
<keyword evidence="2" id="KW-1185">Reference proteome</keyword>